<accession>I9B2L2</accession>
<dbReference type="GO" id="GO:0008270">
    <property type="term" value="F:zinc ion binding"/>
    <property type="evidence" value="ECO:0007669"/>
    <property type="project" value="UniProtKB-KW"/>
</dbReference>
<evidence type="ECO:0000313" key="4">
    <source>
        <dbReference type="Proteomes" id="UP000004324"/>
    </source>
</evidence>
<evidence type="ECO:0000313" key="3">
    <source>
        <dbReference type="EMBL" id="EIW19347.1"/>
    </source>
</evidence>
<evidence type="ECO:0000256" key="1">
    <source>
        <dbReference type="PROSITE-ProRule" id="PRU00325"/>
    </source>
</evidence>
<organism evidence="3 4">
    <name type="scientific">Pelosinus fermentans B4</name>
    <dbReference type="NCBI Taxonomy" id="1149862"/>
    <lineage>
        <taxon>Bacteria</taxon>
        <taxon>Bacillati</taxon>
        <taxon>Bacillota</taxon>
        <taxon>Negativicutes</taxon>
        <taxon>Selenomonadales</taxon>
        <taxon>Sporomusaceae</taxon>
        <taxon>Pelosinus</taxon>
    </lineage>
</organism>
<gene>
    <name evidence="3" type="ORF">FB4_3057</name>
</gene>
<sequence>MKLNDFEQYVDDIIVERGRQYYQEKRIGDIDNQQDNRYVIAVTGSDDYLVVVQLDEQEAIVEAGCNCPYTGGPYCKHMVAALLALREEEVQTVAAKRVSSEKKAGTVLPVKTSLREQLKSGLSCQPKEKLINLLLDIAENDLTIADEIKAEFSSGSDEKEKWIRLMRRYIEQAEDDDGFISYRNCQRAVEGAYKVVARARRACDEQEYELAVDLALCVMCEMTGMLESADDSAGDVSTVIYEVQDVLVQITDTVPPGPEAEKCFLKILHEADQRRYHNWSEWRMDLLHFCIAVIQNPRQREQFEQYLKKISLKMEEKDQDAFFREYESEAIALLQYELIDKFDGKKAAVDFLYAHRNFSRFRELAIQEALAVQDYAKAEMLALEGEENDHKLPGLIIKWKEFRAEVYRLTKQLDKMREVGRELALSGNFTYYQKLKSMYEPAEWVQIYPGILVEFAKQSGYINDNYTSAIIEEQEWEKLLEYVQKNPHRIVEFYRPLLTKYPEQVYELFKEEILQDAARSSKRSHYKNICSRLRLLVKIGGNRIAADLVKHLTFEYMRRPAFYEELKNVKVK</sequence>
<dbReference type="InterPro" id="IPR007527">
    <property type="entry name" value="Znf_SWIM"/>
</dbReference>
<dbReference type="Proteomes" id="UP000004324">
    <property type="component" value="Unassembled WGS sequence"/>
</dbReference>
<dbReference type="EMBL" id="AKVJ01000021">
    <property type="protein sequence ID" value="EIW19347.1"/>
    <property type="molecule type" value="Genomic_DNA"/>
</dbReference>
<keyword evidence="1" id="KW-0863">Zinc-finger</keyword>
<feature type="domain" description="SWIM-type" evidence="2">
    <location>
        <begin position="50"/>
        <end position="86"/>
    </location>
</feature>
<keyword evidence="1" id="KW-0862">Zinc</keyword>
<dbReference type="AlphaFoldDB" id="I9B2L2"/>
<dbReference type="PROSITE" id="PS50966">
    <property type="entry name" value="ZF_SWIM"/>
    <property type="match status" value="1"/>
</dbReference>
<dbReference type="RefSeq" id="WP_007932965.1">
    <property type="nucleotide sequence ID" value="NZ_AKVJ01000021.1"/>
</dbReference>
<dbReference type="PATRIC" id="fig|1149862.3.peg.1617"/>
<keyword evidence="1" id="KW-0479">Metal-binding</keyword>
<keyword evidence="4" id="KW-1185">Reference proteome</keyword>
<comment type="caution">
    <text evidence="3">The sequence shown here is derived from an EMBL/GenBank/DDBJ whole genome shotgun (WGS) entry which is preliminary data.</text>
</comment>
<reference evidence="3 4" key="1">
    <citation type="journal article" date="2012" name="J. Bacteriol.">
        <title>Draft Genome Sequences for Two Metal-Reducing Pelosinus fermentans Strains Isolated from a Cr(VI)-Contaminated Site and for Type Strain R7.</title>
        <authorList>
            <person name="Brown S.D."/>
            <person name="Podar M."/>
            <person name="Klingeman D.M."/>
            <person name="Johnson C.M."/>
            <person name="Yang Z.K."/>
            <person name="Utturkar S.M."/>
            <person name="Land M.L."/>
            <person name="Mosher J.J."/>
            <person name="Hurt R.A.Jr."/>
            <person name="Phelps T.J."/>
            <person name="Palumbo A.V."/>
            <person name="Arkin A.P."/>
            <person name="Hazen T.C."/>
            <person name="Elias D.A."/>
        </authorList>
    </citation>
    <scope>NUCLEOTIDE SEQUENCE [LARGE SCALE GENOMIC DNA]</scope>
    <source>
        <strain evidence="3 4">B4</strain>
    </source>
</reference>
<protein>
    <submittedName>
        <fullName evidence="3">Zinc finger SWIM domain-containing protein</fullName>
    </submittedName>
</protein>
<dbReference type="Pfam" id="PF04434">
    <property type="entry name" value="SWIM"/>
    <property type="match status" value="1"/>
</dbReference>
<evidence type="ECO:0000259" key="2">
    <source>
        <dbReference type="PROSITE" id="PS50966"/>
    </source>
</evidence>
<name>I9B2L2_9FIRM</name>
<dbReference type="OrthoDB" id="9760715at2"/>
<proteinExistence type="predicted"/>